<name>A0A8T9BUZ1_9HELO</name>
<accession>A0A8T9BUZ1</accession>
<organism evidence="4 5">
    <name type="scientific">Lachnellula suecica</name>
    <dbReference type="NCBI Taxonomy" id="602035"/>
    <lineage>
        <taxon>Eukaryota</taxon>
        <taxon>Fungi</taxon>
        <taxon>Dikarya</taxon>
        <taxon>Ascomycota</taxon>
        <taxon>Pezizomycotina</taxon>
        <taxon>Leotiomycetes</taxon>
        <taxon>Helotiales</taxon>
        <taxon>Lachnaceae</taxon>
        <taxon>Lachnellula</taxon>
    </lineage>
</organism>
<protein>
    <submittedName>
        <fullName evidence="4">FAD-linked oxidoreductase patO</fullName>
    </submittedName>
</protein>
<dbReference type="GO" id="GO:0016491">
    <property type="term" value="F:oxidoreductase activity"/>
    <property type="evidence" value="ECO:0007669"/>
    <property type="project" value="UniProtKB-KW"/>
</dbReference>
<reference evidence="4 5" key="1">
    <citation type="submission" date="2018-05" db="EMBL/GenBank/DDBJ databases">
        <title>Genome sequencing and assembly of the regulated plant pathogen Lachnellula willkommii and related sister species for the development of diagnostic species identification markers.</title>
        <authorList>
            <person name="Giroux E."/>
            <person name="Bilodeau G."/>
        </authorList>
    </citation>
    <scope>NUCLEOTIDE SEQUENCE [LARGE SCALE GENOMIC DNA]</scope>
    <source>
        <strain evidence="4 5">CBS 268.59</strain>
    </source>
</reference>
<feature type="non-terminal residue" evidence="4">
    <location>
        <position position="1"/>
    </location>
</feature>
<feature type="domain" description="FAD-binding PCMH-type" evidence="3">
    <location>
        <begin position="118"/>
        <end position="326"/>
    </location>
</feature>
<dbReference type="InterPro" id="IPR012951">
    <property type="entry name" value="BBE"/>
</dbReference>
<evidence type="ECO:0000256" key="1">
    <source>
        <dbReference type="ARBA" id="ARBA00005466"/>
    </source>
</evidence>
<gene>
    <name evidence="4" type="primary">patO</name>
    <name evidence="4" type="ORF">LSUE1_G008707</name>
</gene>
<evidence type="ECO:0000313" key="5">
    <source>
        <dbReference type="Proteomes" id="UP000469558"/>
    </source>
</evidence>
<dbReference type="InterPro" id="IPR006094">
    <property type="entry name" value="Oxid_FAD_bind_N"/>
</dbReference>
<proteinExistence type="inferred from homology"/>
<comment type="caution">
    <text evidence="4">The sequence shown here is derived from an EMBL/GenBank/DDBJ whole genome shotgun (WGS) entry which is preliminary data.</text>
</comment>
<dbReference type="InterPro" id="IPR016166">
    <property type="entry name" value="FAD-bd_PCMH"/>
</dbReference>
<dbReference type="Gene3D" id="3.30.465.10">
    <property type="match status" value="2"/>
</dbReference>
<dbReference type="OrthoDB" id="9983560at2759"/>
<dbReference type="SUPFAM" id="SSF56176">
    <property type="entry name" value="FAD-binding/transporter-associated domain-like"/>
    <property type="match status" value="1"/>
</dbReference>
<dbReference type="Proteomes" id="UP000469558">
    <property type="component" value="Unassembled WGS sequence"/>
</dbReference>
<evidence type="ECO:0000259" key="3">
    <source>
        <dbReference type="PROSITE" id="PS51387"/>
    </source>
</evidence>
<dbReference type="EMBL" id="QGMK01001815">
    <property type="protein sequence ID" value="TVY64202.1"/>
    <property type="molecule type" value="Genomic_DNA"/>
</dbReference>
<dbReference type="AlphaFoldDB" id="A0A8T9BUZ1"/>
<dbReference type="Pfam" id="PF01565">
    <property type="entry name" value="FAD_binding_4"/>
    <property type="match status" value="1"/>
</dbReference>
<dbReference type="InterPro" id="IPR036318">
    <property type="entry name" value="FAD-bd_PCMH-like_sf"/>
</dbReference>
<evidence type="ECO:0000256" key="2">
    <source>
        <dbReference type="ARBA" id="ARBA00023002"/>
    </source>
</evidence>
<dbReference type="Pfam" id="PF08031">
    <property type="entry name" value="BBE"/>
    <property type="match status" value="1"/>
</dbReference>
<keyword evidence="5" id="KW-1185">Reference proteome</keyword>
<dbReference type="InterPro" id="IPR050432">
    <property type="entry name" value="FAD-linked_Oxidoreductases_BP"/>
</dbReference>
<dbReference type="InterPro" id="IPR016169">
    <property type="entry name" value="FAD-bd_PCMH_sub2"/>
</dbReference>
<dbReference type="GO" id="GO:0071949">
    <property type="term" value="F:FAD binding"/>
    <property type="evidence" value="ECO:0007669"/>
    <property type="project" value="InterPro"/>
</dbReference>
<dbReference type="PANTHER" id="PTHR13878:SF91">
    <property type="entry name" value="FAD BINDING DOMAIN PROTEIN (AFU_ORTHOLOGUE AFUA_6G12070)-RELATED"/>
    <property type="match status" value="1"/>
</dbReference>
<dbReference type="PANTHER" id="PTHR13878">
    <property type="entry name" value="GULONOLACTONE OXIDASE"/>
    <property type="match status" value="1"/>
</dbReference>
<comment type="similarity">
    <text evidence="1">Belongs to the oxygen-dependent FAD-linked oxidoreductase family.</text>
</comment>
<evidence type="ECO:0000313" key="4">
    <source>
        <dbReference type="EMBL" id="TVY64202.1"/>
    </source>
</evidence>
<dbReference type="PROSITE" id="PS51387">
    <property type="entry name" value="FAD_PCMH"/>
    <property type="match status" value="1"/>
</dbReference>
<sequence>MIFYRNIALVATTLQSLRYASAEQSESLSCKASLGSSNWPTLSQWTALNASISGRLLKPPPPAAVCHPEQPTYNITECAIAQQAWYTLPLHTENSISSAWNNWNNDSCLPTLPSHCSGEGYPIYVINATCKEDAKAGVDFARKHNIRLNVKSSGHDYLGRSTSPNSVSIWTHHLKGISISSSFRPRGCNISIDVPALTAGGGNQMGEANLAASNEGLYILSGGSVSVSFGGYITGGGHSALTSTYGMAADSVLELEIVSPTGDFLTLNECQNQDLFWAVRGVCTIQIFHPVLCERKRIEATNELVSKGGGSTFGVITSVTVRAWPEFKFLTTAVTFGTVVGNPNFYPALTYFFSQFPHLSSLGITSYNGVIINSSTAGNASNFPGLPSTNGTDYSSFQGIFMLPVLSAQNTTSSLSDALKPLLAKISSKYPEQFIVNISNVTTSPTFYDWWFKGSKPDYAGIDIITASRLIGADALRNTDALETTLRGVLSNPALVGFNFYLLGGRGLADAVPRGGSDAVNPAWRKAIVHAVTGVSWTPLDNADRDQKIAYLTNNSTQYLRDLDPDSGAYVNEANPYEPDWQHTFWGSNYERLLEIKRKVDPGDVFWCQPCVGSEGWEMRGNKVCKVEA</sequence>
<keyword evidence="2" id="KW-0560">Oxidoreductase</keyword>